<keyword evidence="1" id="KW-0689">Ribosomal protein</keyword>
<evidence type="ECO:0000256" key="1">
    <source>
        <dbReference type="ARBA" id="ARBA00022980"/>
    </source>
</evidence>
<dbReference type="GO" id="GO:0005840">
    <property type="term" value="C:ribosome"/>
    <property type="evidence" value="ECO:0007669"/>
    <property type="project" value="UniProtKB-KW"/>
</dbReference>
<dbReference type="GO" id="GO:1990904">
    <property type="term" value="C:ribonucleoprotein complex"/>
    <property type="evidence" value="ECO:0007669"/>
    <property type="project" value="UniProtKB-KW"/>
</dbReference>
<dbReference type="AlphaFoldDB" id="A0A381SH41"/>
<feature type="non-terminal residue" evidence="4">
    <location>
        <position position="48"/>
    </location>
</feature>
<feature type="compositionally biased region" description="Polar residues" evidence="3">
    <location>
        <begin position="1"/>
        <end position="12"/>
    </location>
</feature>
<evidence type="ECO:0000256" key="3">
    <source>
        <dbReference type="SAM" id="MobiDB-lite"/>
    </source>
</evidence>
<keyword evidence="2" id="KW-0687">Ribonucleoprotein</keyword>
<dbReference type="EMBL" id="UINC01003022">
    <property type="protein sequence ID" value="SVA02608.1"/>
    <property type="molecule type" value="Genomic_DNA"/>
</dbReference>
<reference evidence="4" key="1">
    <citation type="submission" date="2018-05" db="EMBL/GenBank/DDBJ databases">
        <authorList>
            <person name="Lanie J.A."/>
            <person name="Ng W.-L."/>
            <person name="Kazmierczak K.M."/>
            <person name="Andrzejewski T.M."/>
            <person name="Davidsen T.M."/>
            <person name="Wayne K.J."/>
            <person name="Tettelin H."/>
            <person name="Glass J.I."/>
            <person name="Rusch D."/>
            <person name="Podicherti R."/>
            <person name="Tsui H.-C.T."/>
            <person name="Winkler M.E."/>
        </authorList>
    </citation>
    <scope>NUCLEOTIDE SEQUENCE</scope>
</reference>
<protein>
    <recommendedName>
        <fullName evidence="5">Ribosomal protein L18e/L15P domain-containing protein</fullName>
    </recommendedName>
</protein>
<evidence type="ECO:0000313" key="4">
    <source>
        <dbReference type="EMBL" id="SVA02608.1"/>
    </source>
</evidence>
<gene>
    <name evidence="4" type="ORF">METZ01_LOCUS55462</name>
</gene>
<evidence type="ECO:0008006" key="5">
    <source>
        <dbReference type="Google" id="ProtNLM"/>
    </source>
</evidence>
<sequence>MRINQIKSTPTSNKKKKRVGRGAGSGFGKTAGRGNKGQKSRSGVAIKG</sequence>
<accession>A0A381SH41</accession>
<dbReference type="InterPro" id="IPR036227">
    <property type="entry name" value="Ribosomal_uL15/eL18_sf"/>
</dbReference>
<organism evidence="4">
    <name type="scientific">marine metagenome</name>
    <dbReference type="NCBI Taxonomy" id="408172"/>
    <lineage>
        <taxon>unclassified sequences</taxon>
        <taxon>metagenomes</taxon>
        <taxon>ecological metagenomes</taxon>
    </lineage>
</organism>
<feature type="compositionally biased region" description="Gly residues" evidence="3">
    <location>
        <begin position="21"/>
        <end position="35"/>
    </location>
</feature>
<dbReference type="SUPFAM" id="SSF52080">
    <property type="entry name" value="Ribosomal proteins L15p and L18e"/>
    <property type="match status" value="1"/>
</dbReference>
<evidence type="ECO:0000256" key="2">
    <source>
        <dbReference type="ARBA" id="ARBA00023274"/>
    </source>
</evidence>
<proteinExistence type="predicted"/>
<feature type="region of interest" description="Disordered" evidence="3">
    <location>
        <begin position="1"/>
        <end position="48"/>
    </location>
</feature>
<name>A0A381SH41_9ZZZZ</name>